<evidence type="ECO:0000313" key="3">
    <source>
        <dbReference type="EnsemblPlants" id="OB01G35310.1"/>
    </source>
</evidence>
<dbReference type="STRING" id="4533.J3L2S5"/>
<organism evidence="3">
    <name type="scientific">Oryza brachyantha</name>
    <name type="common">malo sina</name>
    <dbReference type="NCBI Taxonomy" id="4533"/>
    <lineage>
        <taxon>Eukaryota</taxon>
        <taxon>Viridiplantae</taxon>
        <taxon>Streptophyta</taxon>
        <taxon>Embryophyta</taxon>
        <taxon>Tracheophyta</taxon>
        <taxon>Spermatophyta</taxon>
        <taxon>Magnoliopsida</taxon>
        <taxon>Liliopsida</taxon>
        <taxon>Poales</taxon>
        <taxon>Poaceae</taxon>
        <taxon>BOP clade</taxon>
        <taxon>Oryzoideae</taxon>
        <taxon>Oryzeae</taxon>
        <taxon>Oryzinae</taxon>
        <taxon>Oryza</taxon>
    </lineage>
</organism>
<dbReference type="PANTHER" id="PTHR33110:SF144">
    <property type="entry name" value="OS01G0660700 PROTEIN"/>
    <property type="match status" value="1"/>
</dbReference>
<protein>
    <recommendedName>
        <fullName evidence="2">KIB1-4 beta-propeller domain-containing protein</fullName>
    </recommendedName>
</protein>
<evidence type="ECO:0000313" key="4">
    <source>
        <dbReference type="Proteomes" id="UP000006038"/>
    </source>
</evidence>
<dbReference type="Proteomes" id="UP000006038">
    <property type="component" value="Chromosome 1"/>
</dbReference>
<dbReference type="Gramene" id="OB01G35310.1">
    <property type="protein sequence ID" value="OB01G35310.1"/>
    <property type="gene ID" value="OB01G35310"/>
</dbReference>
<keyword evidence="4" id="KW-1185">Reference proteome</keyword>
<evidence type="ECO:0000256" key="1">
    <source>
        <dbReference type="SAM" id="MobiDB-lite"/>
    </source>
</evidence>
<dbReference type="HOGENOM" id="CLU_1274145_0_0_1"/>
<feature type="compositionally biased region" description="Polar residues" evidence="1">
    <location>
        <begin position="7"/>
        <end position="19"/>
    </location>
</feature>
<dbReference type="AlphaFoldDB" id="J3L2S5"/>
<reference evidence="3" key="2">
    <citation type="submission" date="2013-04" db="UniProtKB">
        <authorList>
            <consortium name="EnsemblPlants"/>
        </authorList>
    </citation>
    <scope>IDENTIFICATION</scope>
</reference>
<dbReference type="InterPro" id="IPR005174">
    <property type="entry name" value="KIB1-4_b-propeller"/>
</dbReference>
<evidence type="ECO:0000259" key="2">
    <source>
        <dbReference type="Pfam" id="PF03478"/>
    </source>
</evidence>
<name>J3L2S5_ORYBR</name>
<feature type="region of interest" description="Disordered" evidence="1">
    <location>
        <begin position="1"/>
        <end position="23"/>
    </location>
</feature>
<dbReference type="eggNOG" id="ENOG502QWDK">
    <property type="taxonomic scope" value="Eukaryota"/>
</dbReference>
<accession>J3L2S5</accession>
<sequence>MERRGRASTSSPTGRTSWCTGPAPAGTPTRCWRWPQPLQMACTRLSLRRRDDYQPDAALPVTFVATRYLVESRGKLLMVVRHCTDNPRVRRRTRMFRIFEMSLTDTGSYWVEISELSGRALFLRRGCSRAVEVSQFKILQEDTIYFLDDAVCDLSNSMVLNNGSKYGMGMYRKGKKIRAGARQFPREFTADCSPPIWLVP</sequence>
<dbReference type="PANTHER" id="PTHR33110">
    <property type="entry name" value="F-BOX/KELCH-REPEAT PROTEIN-RELATED"/>
    <property type="match status" value="1"/>
</dbReference>
<feature type="domain" description="KIB1-4 beta-propeller" evidence="2">
    <location>
        <begin position="57"/>
        <end position="171"/>
    </location>
</feature>
<proteinExistence type="predicted"/>
<dbReference type="Pfam" id="PF03478">
    <property type="entry name" value="Beta-prop_KIB1-4"/>
    <property type="match status" value="1"/>
</dbReference>
<dbReference type="OMA" id="FRIFEMS"/>
<dbReference type="EnsemblPlants" id="OB01G35310.1">
    <property type="protein sequence ID" value="OB01G35310.1"/>
    <property type="gene ID" value="OB01G35310"/>
</dbReference>
<reference evidence="3" key="1">
    <citation type="journal article" date="2013" name="Nat. Commun.">
        <title>Whole-genome sequencing of Oryza brachyantha reveals mechanisms underlying Oryza genome evolution.</title>
        <authorList>
            <person name="Chen J."/>
            <person name="Huang Q."/>
            <person name="Gao D."/>
            <person name="Wang J."/>
            <person name="Lang Y."/>
            <person name="Liu T."/>
            <person name="Li B."/>
            <person name="Bai Z."/>
            <person name="Luis Goicoechea J."/>
            <person name="Liang C."/>
            <person name="Chen C."/>
            <person name="Zhang W."/>
            <person name="Sun S."/>
            <person name="Liao Y."/>
            <person name="Zhang X."/>
            <person name="Yang L."/>
            <person name="Song C."/>
            <person name="Wang M."/>
            <person name="Shi J."/>
            <person name="Liu G."/>
            <person name="Liu J."/>
            <person name="Zhou H."/>
            <person name="Zhou W."/>
            <person name="Yu Q."/>
            <person name="An N."/>
            <person name="Chen Y."/>
            <person name="Cai Q."/>
            <person name="Wang B."/>
            <person name="Liu B."/>
            <person name="Min J."/>
            <person name="Huang Y."/>
            <person name="Wu H."/>
            <person name="Li Z."/>
            <person name="Zhang Y."/>
            <person name="Yin Y."/>
            <person name="Song W."/>
            <person name="Jiang J."/>
            <person name="Jackson S.A."/>
            <person name="Wing R.A."/>
            <person name="Wang J."/>
            <person name="Chen M."/>
        </authorList>
    </citation>
    <scope>NUCLEOTIDE SEQUENCE [LARGE SCALE GENOMIC DNA]</scope>
    <source>
        <strain evidence="3">cv. IRGC 101232</strain>
    </source>
</reference>